<keyword evidence="3" id="KW-1015">Disulfide bond</keyword>
<evidence type="ECO:0000256" key="4">
    <source>
        <dbReference type="ARBA" id="ARBA00023170"/>
    </source>
</evidence>
<dbReference type="EMBL" id="JACGCM010001549">
    <property type="protein sequence ID" value="KAF6153896.1"/>
    <property type="molecule type" value="Genomic_DNA"/>
</dbReference>
<evidence type="ECO:0000256" key="2">
    <source>
        <dbReference type="ARBA" id="ARBA00022729"/>
    </source>
</evidence>
<keyword evidence="2" id="KW-0732">Signal</keyword>
<dbReference type="PROSITE" id="PS50948">
    <property type="entry name" value="PAN"/>
    <property type="match status" value="1"/>
</dbReference>
<evidence type="ECO:0000256" key="3">
    <source>
        <dbReference type="ARBA" id="ARBA00023157"/>
    </source>
</evidence>
<keyword evidence="4" id="KW-0675">Receptor</keyword>
<proteinExistence type="predicted"/>
<sequence length="282" mass="31694">MKLGWDLKSGLSRSLSAWKNYDDPSRGDLTYGIINIHGYPECAMMKGSAEYYRSGPWNGFGYSGLPGFRTSPFLNLEFVNNEEEIYYMYGHKDNSVTSILILNQTIGTGGLQRVAWVEPSHSWIISKSYPEDLCDVYCFCGPYSTCDINAVPVCSCLKGFKPRSPKNWNATNWSQGCIHKSPLNCTSGDRFVKLTRVKLPDTAKTWVNHSMDLKECRAKCLKNCSCKAYTNSDISGDGSGCVMWLGDLLDIRKRNDAGRDIYIRLSASEIGTRNSVNYYNSF</sequence>
<dbReference type="SMART" id="SM00473">
    <property type="entry name" value="PAN_AP"/>
    <property type="match status" value="1"/>
</dbReference>
<evidence type="ECO:0000259" key="5">
    <source>
        <dbReference type="PROSITE" id="PS50948"/>
    </source>
</evidence>
<feature type="domain" description="Apple" evidence="5">
    <location>
        <begin position="185"/>
        <end position="266"/>
    </location>
</feature>
<evidence type="ECO:0000313" key="6">
    <source>
        <dbReference type="EMBL" id="KAF6153896.1"/>
    </source>
</evidence>
<organism evidence="6 7">
    <name type="scientific">Kingdonia uniflora</name>
    <dbReference type="NCBI Taxonomy" id="39325"/>
    <lineage>
        <taxon>Eukaryota</taxon>
        <taxon>Viridiplantae</taxon>
        <taxon>Streptophyta</taxon>
        <taxon>Embryophyta</taxon>
        <taxon>Tracheophyta</taxon>
        <taxon>Spermatophyta</taxon>
        <taxon>Magnoliopsida</taxon>
        <taxon>Ranunculales</taxon>
        <taxon>Circaeasteraceae</taxon>
        <taxon>Kingdonia</taxon>
    </lineage>
</organism>
<comment type="caution">
    <text evidence="6">The sequence shown here is derived from an EMBL/GenBank/DDBJ whole genome shotgun (WGS) entry which is preliminary data.</text>
</comment>
<dbReference type="PANTHER" id="PTHR32444:SF234">
    <property type="entry name" value="RECEPTOR-LIKE SERINE_THREONINE-PROTEIN KINASE"/>
    <property type="match status" value="1"/>
</dbReference>
<reference evidence="6 7" key="1">
    <citation type="journal article" date="2020" name="IScience">
        <title>Genome Sequencing of the Endangered Kingdonia uniflora (Circaeasteraceae, Ranunculales) Reveals Potential Mechanisms of Evolutionary Specialization.</title>
        <authorList>
            <person name="Sun Y."/>
            <person name="Deng T."/>
            <person name="Zhang A."/>
            <person name="Moore M.J."/>
            <person name="Landis J.B."/>
            <person name="Lin N."/>
            <person name="Zhang H."/>
            <person name="Zhang X."/>
            <person name="Huang J."/>
            <person name="Zhang X."/>
            <person name="Sun H."/>
            <person name="Wang H."/>
        </authorList>
    </citation>
    <scope>NUCLEOTIDE SEQUENCE [LARGE SCALE GENOMIC DNA]</scope>
    <source>
        <strain evidence="6">TB1705</strain>
        <tissue evidence="6">Leaf</tissue>
    </source>
</reference>
<keyword evidence="1" id="KW-0597">Phosphoprotein</keyword>
<evidence type="ECO:0000313" key="7">
    <source>
        <dbReference type="Proteomes" id="UP000541444"/>
    </source>
</evidence>
<dbReference type="OrthoDB" id="1429526at2759"/>
<gene>
    <name evidence="6" type="ORF">GIB67_023673</name>
</gene>
<dbReference type="Gene3D" id="3.50.4.10">
    <property type="entry name" value="Hepatocyte Growth Factor"/>
    <property type="match status" value="1"/>
</dbReference>
<dbReference type="Proteomes" id="UP000541444">
    <property type="component" value="Unassembled WGS sequence"/>
</dbReference>
<name>A0A7J7MG81_9MAGN</name>
<keyword evidence="7" id="KW-1185">Reference proteome</keyword>
<protein>
    <recommendedName>
        <fullName evidence="5">Apple domain-containing protein</fullName>
    </recommendedName>
</protein>
<dbReference type="PANTHER" id="PTHR32444">
    <property type="entry name" value="BULB-TYPE LECTIN DOMAIN-CONTAINING PROTEIN"/>
    <property type="match status" value="1"/>
</dbReference>
<accession>A0A7J7MG81</accession>
<dbReference type="InterPro" id="IPR000858">
    <property type="entry name" value="S_locus_glycoprot_dom"/>
</dbReference>
<evidence type="ECO:0000256" key="1">
    <source>
        <dbReference type="ARBA" id="ARBA00022553"/>
    </source>
</evidence>
<dbReference type="FunFam" id="3.50.4.10:FF:000002">
    <property type="entry name" value="G-type lectin S-receptor-like serine/threonine-protein kinase"/>
    <property type="match status" value="1"/>
</dbReference>
<dbReference type="CDD" id="cd01098">
    <property type="entry name" value="PAN_AP_plant"/>
    <property type="match status" value="1"/>
</dbReference>
<dbReference type="InterPro" id="IPR003609">
    <property type="entry name" value="Pan_app"/>
</dbReference>
<dbReference type="AlphaFoldDB" id="A0A7J7MG81"/>
<dbReference type="Pfam" id="PF08276">
    <property type="entry name" value="PAN_2"/>
    <property type="match status" value="1"/>
</dbReference>
<dbReference type="Pfam" id="PF00954">
    <property type="entry name" value="S_locus_glycop"/>
    <property type="match status" value="1"/>
</dbReference>
<dbReference type="GO" id="GO:0048544">
    <property type="term" value="P:recognition of pollen"/>
    <property type="evidence" value="ECO:0007669"/>
    <property type="project" value="InterPro"/>
</dbReference>